<dbReference type="PANTHER" id="PTHR43537:SF49">
    <property type="entry name" value="TRANSCRIPTIONAL REGULATORY PROTEIN"/>
    <property type="match status" value="1"/>
</dbReference>
<evidence type="ECO:0000313" key="6">
    <source>
        <dbReference type="Proteomes" id="UP001596292"/>
    </source>
</evidence>
<comment type="caution">
    <text evidence="5">The sequence shown here is derived from an EMBL/GenBank/DDBJ whole genome shotgun (WGS) entry which is preliminary data.</text>
</comment>
<dbReference type="PANTHER" id="PTHR43537">
    <property type="entry name" value="TRANSCRIPTIONAL REGULATOR, GNTR FAMILY"/>
    <property type="match status" value="1"/>
</dbReference>
<dbReference type="SUPFAM" id="SSF46785">
    <property type="entry name" value="Winged helix' DNA-binding domain"/>
    <property type="match status" value="1"/>
</dbReference>
<dbReference type="Proteomes" id="UP001596292">
    <property type="component" value="Unassembled WGS sequence"/>
</dbReference>
<gene>
    <name evidence="5" type="ORF">ACFQE0_11080</name>
</gene>
<dbReference type="SMART" id="SM00895">
    <property type="entry name" value="FCD"/>
    <property type="match status" value="1"/>
</dbReference>
<dbReference type="Gene3D" id="1.20.120.530">
    <property type="entry name" value="GntR ligand-binding domain-like"/>
    <property type="match status" value="1"/>
</dbReference>
<dbReference type="InterPro" id="IPR000524">
    <property type="entry name" value="Tscrpt_reg_HTH_GntR"/>
</dbReference>
<feature type="domain" description="HTH gntR-type" evidence="4">
    <location>
        <begin position="13"/>
        <end position="83"/>
    </location>
</feature>
<proteinExistence type="predicted"/>
<keyword evidence="1" id="KW-0805">Transcription regulation</keyword>
<dbReference type="RefSeq" id="WP_378969525.1">
    <property type="nucleotide sequence ID" value="NZ_JBHSWN010000001.1"/>
</dbReference>
<dbReference type="CDD" id="cd07377">
    <property type="entry name" value="WHTH_GntR"/>
    <property type="match status" value="1"/>
</dbReference>
<name>A0ABW2BJG0_9HYPH</name>
<organism evidence="5 6">
    <name type="scientific">Methylobacterium komagatae</name>
    <dbReference type="NCBI Taxonomy" id="374425"/>
    <lineage>
        <taxon>Bacteria</taxon>
        <taxon>Pseudomonadati</taxon>
        <taxon>Pseudomonadota</taxon>
        <taxon>Alphaproteobacteria</taxon>
        <taxon>Hyphomicrobiales</taxon>
        <taxon>Methylobacteriaceae</taxon>
        <taxon>Methylobacterium</taxon>
    </lineage>
</organism>
<dbReference type="SMART" id="SM00345">
    <property type="entry name" value="HTH_GNTR"/>
    <property type="match status" value="1"/>
</dbReference>
<accession>A0ABW2BJG0</accession>
<sequence length="227" mass="25396">MQNLAITPIVPATSLRTLAYEALKTAITNMDIYGQSGDIRLDERSLSQSLGVSRTPIREALTVLEQEGFVRNEPRRGIFVVKKTRKEIVGMIQAWTALESMAARLACSQASDDDLACIRRMFPEFFEGKPQEHLDEYSEANIRFHQKILSLGQSEVIQSLCSNLLMHVRGIRNTALRQGDRASTSIDEHVKIIEALEARDADLAERLVREHGLGLAAHVEAYGNHLD</sequence>
<dbReference type="InterPro" id="IPR036390">
    <property type="entry name" value="WH_DNA-bd_sf"/>
</dbReference>
<protein>
    <submittedName>
        <fullName evidence="5">GntR family transcriptional regulator</fullName>
    </submittedName>
</protein>
<dbReference type="Gene3D" id="1.10.10.10">
    <property type="entry name" value="Winged helix-like DNA-binding domain superfamily/Winged helix DNA-binding domain"/>
    <property type="match status" value="1"/>
</dbReference>
<keyword evidence="3" id="KW-0804">Transcription</keyword>
<dbReference type="EMBL" id="JBHSWN010000001">
    <property type="protein sequence ID" value="MFC6790111.1"/>
    <property type="molecule type" value="Genomic_DNA"/>
</dbReference>
<dbReference type="PRINTS" id="PR00035">
    <property type="entry name" value="HTHGNTR"/>
</dbReference>
<evidence type="ECO:0000256" key="3">
    <source>
        <dbReference type="ARBA" id="ARBA00023163"/>
    </source>
</evidence>
<reference evidence="6" key="1">
    <citation type="journal article" date="2019" name="Int. J. Syst. Evol. Microbiol.">
        <title>The Global Catalogue of Microorganisms (GCM) 10K type strain sequencing project: providing services to taxonomists for standard genome sequencing and annotation.</title>
        <authorList>
            <consortium name="The Broad Institute Genomics Platform"/>
            <consortium name="The Broad Institute Genome Sequencing Center for Infectious Disease"/>
            <person name="Wu L."/>
            <person name="Ma J."/>
        </authorList>
    </citation>
    <scope>NUCLEOTIDE SEQUENCE [LARGE SCALE GENOMIC DNA]</scope>
    <source>
        <strain evidence="6">CCUG 48316</strain>
    </source>
</reference>
<dbReference type="InterPro" id="IPR011711">
    <property type="entry name" value="GntR_C"/>
</dbReference>
<dbReference type="PROSITE" id="PS50949">
    <property type="entry name" value="HTH_GNTR"/>
    <property type="match status" value="1"/>
</dbReference>
<evidence type="ECO:0000256" key="1">
    <source>
        <dbReference type="ARBA" id="ARBA00023015"/>
    </source>
</evidence>
<dbReference type="Pfam" id="PF00392">
    <property type="entry name" value="GntR"/>
    <property type="match status" value="1"/>
</dbReference>
<keyword evidence="6" id="KW-1185">Reference proteome</keyword>
<evidence type="ECO:0000259" key="4">
    <source>
        <dbReference type="PROSITE" id="PS50949"/>
    </source>
</evidence>
<dbReference type="SUPFAM" id="SSF48008">
    <property type="entry name" value="GntR ligand-binding domain-like"/>
    <property type="match status" value="1"/>
</dbReference>
<dbReference type="InterPro" id="IPR036388">
    <property type="entry name" value="WH-like_DNA-bd_sf"/>
</dbReference>
<evidence type="ECO:0000313" key="5">
    <source>
        <dbReference type="EMBL" id="MFC6790111.1"/>
    </source>
</evidence>
<evidence type="ECO:0000256" key="2">
    <source>
        <dbReference type="ARBA" id="ARBA00023125"/>
    </source>
</evidence>
<dbReference type="InterPro" id="IPR008920">
    <property type="entry name" value="TF_FadR/GntR_C"/>
</dbReference>
<dbReference type="Pfam" id="PF07729">
    <property type="entry name" value="FCD"/>
    <property type="match status" value="1"/>
</dbReference>
<keyword evidence="2" id="KW-0238">DNA-binding</keyword>